<feature type="coiled-coil region" evidence="1">
    <location>
        <begin position="379"/>
        <end position="413"/>
    </location>
</feature>
<comment type="caution">
    <text evidence="3">The sequence shown here is derived from an EMBL/GenBank/DDBJ whole genome shotgun (WGS) entry which is preliminary data.</text>
</comment>
<evidence type="ECO:0000259" key="2">
    <source>
        <dbReference type="Pfam" id="PF13482"/>
    </source>
</evidence>
<evidence type="ECO:0000313" key="4">
    <source>
        <dbReference type="Proteomes" id="UP000769780"/>
    </source>
</evidence>
<dbReference type="InterPro" id="IPR038720">
    <property type="entry name" value="YprB_RNase_H-like_dom"/>
</dbReference>
<keyword evidence="4" id="KW-1185">Reference proteome</keyword>
<dbReference type="InterPro" id="IPR036397">
    <property type="entry name" value="RNaseH_sf"/>
</dbReference>
<accession>A0ABS7K2V3</accession>
<dbReference type="InterPro" id="IPR012337">
    <property type="entry name" value="RNaseH-like_sf"/>
</dbReference>
<evidence type="ECO:0000313" key="3">
    <source>
        <dbReference type="EMBL" id="MBY0096591.1"/>
    </source>
</evidence>
<dbReference type="SUPFAM" id="SSF53098">
    <property type="entry name" value="Ribonuclease H-like"/>
    <property type="match status" value="1"/>
</dbReference>
<dbReference type="Gene3D" id="3.30.420.10">
    <property type="entry name" value="Ribonuclease H-like superfamily/Ribonuclease H"/>
    <property type="match status" value="1"/>
</dbReference>
<sequence>MSLKNKLNRLKPHLSSGVTHQERQGVIEKAQQSESFDLDIPYKEIWESENVKPYILDNEYCLVREVKYPLTYKHGHYFFAEAIEAVRQWNEVNFDHPLSASGHTPGDLFFFDTETTGLGGGAGNTIFLLGYASLREDSVVLKQHILPQPGAEVALYQSFLEEIDYTTLVTYNGKAFDWPQVKTRHTLVRNHVPKLPSFGHFDLYHAARRMWKHKIERMKLSMVEKEILGFERQDDIPGFLAPMIYFDFVERKHPEGLLGVMKHNELDILSLITLYTHLSFQLLGVDNNRSVRETFEVGRWYSYLGDRQKAEENFAQIADGNETDAILAKHALAFEYKRNGNYKSAVNLWKETAKYGNHDIRIEAYIELAKYYEHKSKDYQQALTSCEEAVSQLIEVENEKKVARLQKDLQKRKNRLLSKLNRQ</sequence>
<proteinExistence type="predicted"/>
<organism evidence="3 4">
    <name type="scientific">Mesobacillus maritimus</name>
    <dbReference type="NCBI Taxonomy" id="1643336"/>
    <lineage>
        <taxon>Bacteria</taxon>
        <taxon>Bacillati</taxon>
        <taxon>Bacillota</taxon>
        <taxon>Bacilli</taxon>
        <taxon>Bacillales</taxon>
        <taxon>Bacillaceae</taxon>
        <taxon>Mesobacillus</taxon>
    </lineage>
</organism>
<dbReference type="Proteomes" id="UP000769780">
    <property type="component" value="Unassembled WGS sequence"/>
</dbReference>
<dbReference type="EMBL" id="JACWFH010000008">
    <property type="protein sequence ID" value="MBY0096591.1"/>
    <property type="molecule type" value="Genomic_DNA"/>
</dbReference>
<protein>
    <submittedName>
        <fullName evidence="3">Ribonuclease H-like domain-containing protein</fullName>
    </submittedName>
</protein>
<dbReference type="PANTHER" id="PTHR38462:SF1">
    <property type="entry name" value="YPRB RIBONUCLEASE H-LIKE DOMAIN-CONTAINING PROTEIN"/>
    <property type="match status" value="1"/>
</dbReference>
<evidence type="ECO:0000256" key="1">
    <source>
        <dbReference type="SAM" id="Coils"/>
    </source>
</evidence>
<dbReference type="PANTHER" id="PTHR38462">
    <property type="entry name" value="EXONUCLEASE-LIKE PROTEIN"/>
    <property type="match status" value="1"/>
</dbReference>
<reference evidence="3 4" key="1">
    <citation type="submission" date="2020-07" db="EMBL/GenBank/DDBJ databases">
        <title>Fungal Genomes of the International Space Station.</title>
        <authorList>
            <person name="Seuylemezian A."/>
            <person name="Singh N.K."/>
            <person name="Wood J."/>
            <person name="Venkateswaran K."/>
        </authorList>
    </citation>
    <scope>NUCLEOTIDE SEQUENCE [LARGE SCALE GENOMIC DNA]</scope>
    <source>
        <strain evidence="3 4">PL-B2</strain>
    </source>
</reference>
<dbReference type="InterPro" id="IPR011990">
    <property type="entry name" value="TPR-like_helical_dom_sf"/>
</dbReference>
<gene>
    <name evidence="3" type="ORF">H0185_07200</name>
</gene>
<dbReference type="SUPFAM" id="SSF81901">
    <property type="entry name" value="HCP-like"/>
    <property type="match status" value="1"/>
</dbReference>
<dbReference type="Gene3D" id="1.25.40.10">
    <property type="entry name" value="Tetratricopeptide repeat domain"/>
    <property type="match status" value="1"/>
</dbReference>
<dbReference type="RefSeq" id="WP_221872582.1">
    <property type="nucleotide sequence ID" value="NZ_JACWFH010000008.1"/>
</dbReference>
<keyword evidence="1" id="KW-0175">Coiled coil</keyword>
<dbReference type="Pfam" id="PF13482">
    <property type="entry name" value="RNase_H_2"/>
    <property type="match status" value="1"/>
</dbReference>
<feature type="domain" description="YprB ribonuclease H-like" evidence="2">
    <location>
        <begin position="110"/>
        <end position="278"/>
    </location>
</feature>
<name>A0ABS7K2V3_9BACI</name>